<dbReference type="GO" id="GO:0005829">
    <property type="term" value="C:cytosol"/>
    <property type="evidence" value="ECO:0007669"/>
    <property type="project" value="TreeGrafter"/>
</dbReference>
<dbReference type="Gene3D" id="3.40.50.2000">
    <property type="entry name" value="Glycogen Phosphorylase B"/>
    <property type="match status" value="1"/>
</dbReference>
<dbReference type="PANTHER" id="PTHR21197:SF0">
    <property type="entry name" value="UDP-GALACTOPYRANOSE MUTASE"/>
    <property type="match status" value="1"/>
</dbReference>
<dbReference type="SUPFAM" id="SSF53756">
    <property type="entry name" value="UDP-Glycosyltransferase/glycogen phosphorylase"/>
    <property type="match status" value="1"/>
</dbReference>
<dbReference type="SUPFAM" id="SSF51905">
    <property type="entry name" value="FAD/NAD(P)-binding domain"/>
    <property type="match status" value="1"/>
</dbReference>
<sequence length="1276" mass="142638">MNNTACMSTVYSTFWQAGYEGADHISYGQQPVSMNDSTGHIDRVRADYELLRQFDIRTVRESVGWRLVERDGEFDFSSIATRARVAQEMGLQICWTLCHYGWPSDIDLYGPDFVPRFARFCRHVAAFLAPFSVGVPVFSPINEISFTSWGLSTGMFYCLNSDHNTAPEEGKRQLVRATLAGCDAIWESIPQARILHCDPLIHLVSPENHDDGGAARYLRSSQFDAWDMLCGRKDPELGGAPRYLDLMGANYYHSNQWESCTNARLWWHLSDQRRIPLHQLLVELYARYQRPLLLAETSHVGSGRGVWIREIAQEVAVAMQKGVDLSGICIYPIIDRPDWSDPCSWHRSGLWDVAPTQADPLARVLCQPYALAVHQAQQLTQNLCSTNALSGRKERFMPTIIVFCHLRWDFVYQRPQQLLSRLAHHYKILFIEEPVFHEGESFMEVLEAAPNLTVYRPHTPIKAAGFHDDQLPILKPLLAQIARADEAPIVWFYTPMALPLLQELQPCLVVYDCMDELSGFKNSPKQLLQRESALLNIADILFTGGPSLYEAKRKRHNNAYCFSSSVDVVHFEQALDRTNAHPAQENIPYPRLGFFGVIDERFDVALIAAMADTHPEWQIVLVGPVVKIDPANLPRRANIHYMGQQPYKVLPQFLAGWDVCLLPFALNEATRYISPTKVLEYMAAELPIVSTAIADVEQPYGTIVTVARDIPAFITGCEQALALTEPQKSALITKMRQVVAATSWDDTVAQMGTLLQKRIAEKKPVPLSGLSEDYFSDKLERKDVPVNGALQSSPCVIVGAGPTGLSAAYHYGEGALLLEKNAEVGGWCRSVNDEGFTFDHAGHIMFSNDAYVLELYKILLGDNLHWQNREAWVYSKGVHTRYPFQGALYGLPPTVIAECVLGAIEARYGKQGKQGTQPPRTLGGVGIAQAAILPPVEDCCGDGTMSADALIATAVQSTDPHNFEQFIYKVWGAGIAKHFAIPYNKKLWTVPLTEMETSWLGGRVPLPDLKEIIQGALEPVARPMGPNARFGYPLKGGFQALMNGFLPYIKGEVATSTEIVHLLPREHIVTLSDGRRIHYDHLISTMPLPELVKLIGKEAPAAVRAAAQALRHVSVRCVNLGINRENITDKHWVYYPEESIFHRIFVQGNTSPLCNPPGGFGLTCEISYSPWKPLPVDGQALIDRCVADCIKVGMLTSEDKLLTSNLVDIPYAYVVYDHARLANVATIKTWLAQHDVVLAGRYSEWEYYNSDHAFLAGKKAAEEILAGQYRRQINAE</sequence>
<dbReference type="GO" id="GO:0050660">
    <property type="term" value="F:flavin adenine dinucleotide binding"/>
    <property type="evidence" value="ECO:0007669"/>
    <property type="project" value="TreeGrafter"/>
</dbReference>
<keyword evidence="3" id="KW-1185">Reference proteome</keyword>
<dbReference type="AlphaFoldDB" id="A0A840RR03"/>
<accession>A0A840RR03</accession>
<evidence type="ECO:0000313" key="3">
    <source>
        <dbReference type="Proteomes" id="UP000571084"/>
    </source>
</evidence>
<dbReference type="GO" id="GO:0016491">
    <property type="term" value="F:oxidoreductase activity"/>
    <property type="evidence" value="ECO:0007669"/>
    <property type="project" value="InterPro"/>
</dbReference>
<comment type="caution">
    <text evidence="2">The sequence shown here is derived from an EMBL/GenBank/DDBJ whole genome shotgun (WGS) entry which is preliminary data.</text>
</comment>
<dbReference type="Pfam" id="PF01593">
    <property type="entry name" value="Amino_oxidase"/>
    <property type="match status" value="1"/>
</dbReference>
<keyword evidence="2" id="KW-0808">Transferase</keyword>
<organism evidence="2 3">
    <name type="scientific">Glaciimonas immobilis</name>
    <dbReference type="NCBI Taxonomy" id="728004"/>
    <lineage>
        <taxon>Bacteria</taxon>
        <taxon>Pseudomonadati</taxon>
        <taxon>Pseudomonadota</taxon>
        <taxon>Betaproteobacteria</taxon>
        <taxon>Burkholderiales</taxon>
        <taxon>Oxalobacteraceae</taxon>
        <taxon>Glaciimonas</taxon>
    </lineage>
</organism>
<dbReference type="Pfam" id="PF13692">
    <property type="entry name" value="Glyco_trans_1_4"/>
    <property type="match status" value="1"/>
</dbReference>
<dbReference type="InterPro" id="IPR017853">
    <property type="entry name" value="GH"/>
</dbReference>
<dbReference type="InterPro" id="IPR002937">
    <property type="entry name" value="Amino_oxidase"/>
</dbReference>
<dbReference type="GO" id="GO:0016740">
    <property type="term" value="F:transferase activity"/>
    <property type="evidence" value="ECO:0007669"/>
    <property type="project" value="UniProtKB-KW"/>
</dbReference>
<proteinExistence type="predicted"/>
<dbReference type="Pfam" id="PF13450">
    <property type="entry name" value="NAD_binding_8"/>
    <property type="match status" value="1"/>
</dbReference>
<feature type="domain" description="Amine oxidase" evidence="1">
    <location>
        <begin position="1031"/>
        <end position="1265"/>
    </location>
</feature>
<dbReference type="PANTHER" id="PTHR21197">
    <property type="entry name" value="UDP-GALACTOPYRANOSE MUTASE"/>
    <property type="match status" value="1"/>
</dbReference>
<protein>
    <submittedName>
        <fullName evidence="2">Protoporphyrinogen oxidase/glycosyltransferase involved in cell wall biosynthesis</fullName>
    </submittedName>
</protein>
<dbReference type="RefSeq" id="WP_168051318.1">
    <property type="nucleotide sequence ID" value="NZ_JAAOZT010000001.1"/>
</dbReference>
<dbReference type="SUPFAM" id="SSF51445">
    <property type="entry name" value="(Trans)glycosidases"/>
    <property type="match status" value="1"/>
</dbReference>
<dbReference type="EMBL" id="JACHHQ010000004">
    <property type="protein sequence ID" value="MBB5200133.1"/>
    <property type="molecule type" value="Genomic_DNA"/>
</dbReference>
<dbReference type="GO" id="GO:0008767">
    <property type="term" value="F:UDP-galactopyranose mutase activity"/>
    <property type="evidence" value="ECO:0007669"/>
    <property type="project" value="TreeGrafter"/>
</dbReference>
<reference evidence="2 3" key="1">
    <citation type="submission" date="2020-08" db="EMBL/GenBank/DDBJ databases">
        <title>Genomic Encyclopedia of Type Strains, Phase IV (KMG-IV): sequencing the most valuable type-strain genomes for metagenomic binning, comparative biology and taxonomic classification.</title>
        <authorList>
            <person name="Goeker M."/>
        </authorList>
    </citation>
    <scope>NUCLEOTIDE SEQUENCE [LARGE SCALE GENOMIC DNA]</scope>
    <source>
        <strain evidence="2 3">DSM 23240</strain>
    </source>
</reference>
<evidence type="ECO:0000259" key="1">
    <source>
        <dbReference type="Pfam" id="PF01593"/>
    </source>
</evidence>
<dbReference type="Gene3D" id="3.50.50.60">
    <property type="entry name" value="FAD/NAD(P)-binding domain"/>
    <property type="match status" value="2"/>
</dbReference>
<dbReference type="Proteomes" id="UP000571084">
    <property type="component" value="Unassembled WGS sequence"/>
</dbReference>
<evidence type="ECO:0000313" key="2">
    <source>
        <dbReference type="EMBL" id="MBB5200133.1"/>
    </source>
</evidence>
<dbReference type="InterPro" id="IPR036188">
    <property type="entry name" value="FAD/NAD-bd_sf"/>
</dbReference>
<dbReference type="Gene3D" id="3.20.20.80">
    <property type="entry name" value="Glycosidases"/>
    <property type="match status" value="1"/>
</dbReference>
<gene>
    <name evidence="2" type="ORF">HNR39_001968</name>
</gene>
<name>A0A840RR03_9BURK</name>